<reference evidence="2" key="1">
    <citation type="submission" date="2022-11" db="EMBL/GenBank/DDBJ databases">
        <title>Biodiversity and phylogenetic relationships of bacteria.</title>
        <authorList>
            <person name="Machado R.A.R."/>
            <person name="Bhat A."/>
            <person name="Loulou A."/>
            <person name="Kallel S."/>
        </authorList>
    </citation>
    <scope>NUCLEOTIDE SEQUENCE</scope>
    <source>
        <strain evidence="2">K-TC2</strain>
    </source>
</reference>
<comment type="caution">
    <text evidence="2">The sequence shown here is derived from an EMBL/GenBank/DDBJ whole genome shotgun (WGS) entry which is preliminary data.</text>
</comment>
<dbReference type="AlphaFoldDB" id="A0A9X3EAD5"/>
<name>A0A9X3EAD5_9HYPH</name>
<dbReference type="Proteomes" id="UP001144805">
    <property type="component" value="Unassembled WGS sequence"/>
</dbReference>
<gene>
    <name evidence="2" type="ORF">OSH07_23430</name>
</gene>
<dbReference type="InterPro" id="IPR045599">
    <property type="entry name" value="DUF6456"/>
</dbReference>
<feature type="domain" description="DUF6456" evidence="1">
    <location>
        <begin position="105"/>
        <end position="239"/>
    </location>
</feature>
<keyword evidence="3" id="KW-1185">Reference proteome</keyword>
<protein>
    <submittedName>
        <fullName evidence="2">DUF6456 domain-containing protein</fullName>
    </submittedName>
</protein>
<evidence type="ECO:0000259" key="1">
    <source>
        <dbReference type="Pfam" id="PF20057"/>
    </source>
</evidence>
<dbReference type="Pfam" id="PF20057">
    <property type="entry name" value="DUF6456"/>
    <property type="match status" value="1"/>
</dbReference>
<evidence type="ECO:0000313" key="2">
    <source>
        <dbReference type="EMBL" id="MCX5572173.1"/>
    </source>
</evidence>
<sequence>MMARREAARLARRLATAGARLEPDADGYGLVSPLTTRRGAVEATSVRALLADGALEAYGAGYILSAAGRAMVRRLLAGGEDFAGQHQSRERRTLEEDGARNTVLVDAGESPLAWLRSRKGRDGRPLIDDAAFSAGERLRADFTRGQLMPRVTSNWSAAVASGRRGGPGGMADLTETALSARLRVERALAATGPEFAGILVDFCCFLKGIEEIERERDWPKRSAKLVLQLALSALARHYGLAASAQGRASGGGIRHWGSEDFKPKAG</sequence>
<organism evidence="2 3">
    <name type="scientific">Kaistia nematophila</name>
    <dbReference type="NCBI Taxonomy" id="2994654"/>
    <lineage>
        <taxon>Bacteria</taxon>
        <taxon>Pseudomonadati</taxon>
        <taxon>Pseudomonadota</taxon>
        <taxon>Alphaproteobacteria</taxon>
        <taxon>Hyphomicrobiales</taxon>
        <taxon>Kaistiaceae</taxon>
        <taxon>Kaistia</taxon>
    </lineage>
</organism>
<proteinExistence type="predicted"/>
<accession>A0A9X3EAD5</accession>
<evidence type="ECO:0000313" key="3">
    <source>
        <dbReference type="Proteomes" id="UP001144805"/>
    </source>
</evidence>
<dbReference type="EMBL" id="JAPKNK010000015">
    <property type="protein sequence ID" value="MCX5572173.1"/>
    <property type="molecule type" value="Genomic_DNA"/>
</dbReference>